<keyword evidence="1" id="KW-1133">Transmembrane helix</keyword>
<dbReference type="SMART" id="SM00044">
    <property type="entry name" value="CYCc"/>
    <property type="match status" value="1"/>
</dbReference>
<dbReference type="Gene3D" id="3.30.70.1230">
    <property type="entry name" value="Nucleotide cyclase"/>
    <property type="match status" value="1"/>
</dbReference>
<dbReference type="GO" id="GO:0009190">
    <property type="term" value="P:cyclic nucleotide biosynthetic process"/>
    <property type="evidence" value="ECO:0007669"/>
    <property type="project" value="InterPro"/>
</dbReference>
<gene>
    <name evidence="3" type="ORF">K1W69_13065</name>
</gene>
<sequence length="437" mass="47663">MTKRVVQLDALMAEAEKQAEHTVGIVRMVVSLALGVVFVFAVMTVAPRDETVLERQLFTAAATMLGYFLLGLASVVIVRFGHYRPWMAWAAATGDGVFIVASVWLGLINTALPANYMLLIPSMWLVPVAISFGALRFNPALQAYLMALLVAGFVLIAFVDVWDYELAGPPPESANLFLALPPNAMRLAMVCLAGVVLVIAGIRSRALMARAITETWRGANLTRYLPSEVADRLAETGLDALRRGKRQDVAILFTDIRGFTPLSETMTPEEIGAFLTEFRRRVSTAVVSCGGVIDKFIGDAVLVVFGIRDPSDRDAAAAVHCAGLLLKEMDEWSRERSGDPAVRIGVGLHRGEVFLGAIGDETRLEYTVLGDTVNVAARLEELTKETGWPILASKQLLDQAGVDLAFWKAIDTTFLRGRHEQIEIYGSNNPYTTPRAP</sequence>
<dbReference type="InterPro" id="IPR050697">
    <property type="entry name" value="Adenylyl/Guanylyl_Cyclase_3/4"/>
</dbReference>
<keyword evidence="4" id="KW-1185">Reference proteome</keyword>
<keyword evidence="1" id="KW-0472">Membrane</keyword>
<keyword evidence="1" id="KW-0812">Transmembrane</keyword>
<dbReference type="GO" id="GO:0004016">
    <property type="term" value="F:adenylate cyclase activity"/>
    <property type="evidence" value="ECO:0007669"/>
    <property type="project" value="UniProtKB-ARBA"/>
</dbReference>
<feature type="transmembrane region" description="Helical" evidence="1">
    <location>
        <begin position="114"/>
        <end position="137"/>
    </location>
</feature>
<dbReference type="InterPro" id="IPR001054">
    <property type="entry name" value="A/G_cyclase"/>
</dbReference>
<accession>A0AAE3D060</accession>
<feature type="transmembrane region" description="Helical" evidence="1">
    <location>
        <begin position="87"/>
        <end position="108"/>
    </location>
</feature>
<evidence type="ECO:0000313" key="3">
    <source>
        <dbReference type="EMBL" id="MBW8638120.1"/>
    </source>
</evidence>
<reference evidence="3" key="1">
    <citation type="submission" date="2021-08" db="EMBL/GenBank/DDBJ databases">
        <title>Hoeflea bacterium WL0058 sp. nov., isolated from the sediment.</title>
        <authorList>
            <person name="Wang L."/>
            <person name="Zhang D."/>
        </authorList>
    </citation>
    <scope>NUCLEOTIDE SEQUENCE</scope>
    <source>
        <strain evidence="3">WL0058</strain>
    </source>
</reference>
<dbReference type="AlphaFoldDB" id="A0AAE3D060"/>
<comment type="caution">
    <text evidence="3">The sequence shown here is derived from an EMBL/GenBank/DDBJ whole genome shotgun (WGS) entry which is preliminary data.</text>
</comment>
<dbReference type="CDD" id="cd07302">
    <property type="entry name" value="CHD"/>
    <property type="match status" value="1"/>
</dbReference>
<dbReference type="Pfam" id="PF00211">
    <property type="entry name" value="Guanylate_cyc"/>
    <property type="match status" value="1"/>
</dbReference>
<feature type="transmembrane region" description="Helical" evidence="1">
    <location>
        <begin position="144"/>
        <end position="164"/>
    </location>
</feature>
<dbReference type="PANTHER" id="PTHR43081:SF1">
    <property type="entry name" value="ADENYLATE CYCLASE, TERMINAL-DIFFERENTIATION SPECIFIC"/>
    <property type="match status" value="1"/>
</dbReference>
<dbReference type="PROSITE" id="PS50125">
    <property type="entry name" value="GUANYLATE_CYCLASE_2"/>
    <property type="match status" value="1"/>
</dbReference>
<dbReference type="InterPro" id="IPR029787">
    <property type="entry name" value="Nucleotide_cyclase"/>
</dbReference>
<feature type="transmembrane region" description="Helical" evidence="1">
    <location>
        <begin position="58"/>
        <end position="80"/>
    </location>
</feature>
<dbReference type="Proteomes" id="UP001196509">
    <property type="component" value="Unassembled WGS sequence"/>
</dbReference>
<protein>
    <submittedName>
        <fullName evidence="3">Adenylate/guanylate cyclase domain-containing protein</fullName>
    </submittedName>
</protein>
<organism evidence="3 4">
    <name type="scientific">Flavimaribacter sediminis</name>
    <dbReference type="NCBI Taxonomy" id="2865987"/>
    <lineage>
        <taxon>Bacteria</taxon>
        <taxon>Pseudomonadati</taxon>
        <taxon>Pseudomonadota</taxon>
        <taxon>Alphaproteobacteria</taxon>
        <taxon>Hyphomicrobiales</taxon>
        <taxon>Rhizobiaceae</taxon>
        <taxon>Flavimaribacter</taxon>
    </lineage>
</organism>
<evidence type="ECO:0000313" key="4">
    <source>
        <dbReference type="Proteomes" id="UP001196509"/>
    </source>
</evidence>
<dbReference type="EMBL" id="JAICBX010000002">
    <property type="protein sequence ID" value="MBW8638120.1"/>
    <property type="molecule type" value="Genomic_DNA"/>
</dbReference>
<feature type="transmembrane region" description="Helical" evidence="1">
    <location>
        <begin position="184"/>
        <end position="202"/>
    </location>
</feature>
<name>A0AAE3D060_9HYPH</name>
<proteinExistence type="predicted"/>
<evidence type="ECO:0000256" key="1">
    <source>
        <dbReference type="SAM" id="Phobius"/>
    </source>
</evidence>
<dbReference type="GO" id="GO:0035556">
    <property type="term" value="P:intracellular signal transduction"/>
    <property type="evidence" value="ECO:0007669"/>
    <property type="project" value="InterPro"/>
</dbReference>
<evidence type="ECO:0000259" key="2">
    <source>
        <dbReference type="PROSITE" id="PS50125"/>
    </source>
</evidence>
<dbReference type="RefSeq" id="WP_220228772.1">
    <property type="nucleotide sequence ID" value="NZ_JAICBX010000002.1"/>
</dbReference>
<feature type="domain" description="Guanylate cyclase" evidence="2">
    <location>
        <begin position="250"/>
        <end position="380"/>
    </location>
</feature>
<dbReference type="SUPFAM" id="SSF55073">
    <property type="entry name" value="Nucleotide cyclase"/>
    <property type="match status" value="1"/>
</dbReference>
<dbReference type="PANTHER" id="PTHR43081">
    <property type="entry name" value="ADENYLATE CYCLASE, TERMINAL-DIFFERENTIATION SPECIFIC-RELATED"/>
    <property type="match status" value="1"/>
</dbReference>
<feature type="transmembrane region" description="Helical" evidence="1">
    <location>
        <begin position="25"/>
        <end position="46"/>
    </location>
</feature>